<evidence type="ECO:0000313" key="18">
    <source>
        <dbReference type="Proteomes" id="UP000539064"/>
    </source>
</evidence>
<dbReference type="Gene3D" id="3.40.430.10">
    <property type="entry name" value="Dihydrofolate Reductase, subunit A"/>
    <property type="match status" value="1"/>
</dbReference>
<dbReference type="Proteomes" id="UP000519573">
    <property type="component" value="Unassembled WGS sequence"/>
</dbReference>
<evidence type="ECO:0000313" key="20">
    <source>
        <dbReference type="Proteomes" id="UP000543005"/>
    </source>
</evidence>
<dbReference type="Proteomes" id="UP000543379">
    <property type="component" value="Unassembled WGS sequence"/>
</dbReference>
<dbReference type="EMBL" id="JAASWV010000002">
    <property type="protein sequence ID" value="MBC2309586.1"/>
    <property type="molecule type" value="Genomic_DNA"/>
</dbReference>
<dbReference type="EMBL" id="JAARMV010000004">
    <property type="protein sequence ID" value="MBC2373274.1"/>
    <property type="molecule type" value="Genomic_DNA"/>
</dbReference>
<organism evidence="2 15">
    <name type="scientific">Listeria booriae</name>
    <dbReference type="NCBI Taxonomy" id="1552123"/>
    <lineage>
        <taxon>Bacteria</taxon>
        <taxon>Bacillati</taxon>
        <taxon>Bacillota</taxon>
        <taxon>Bacilli</taxon>
        <taxon>Bacillales</taxon>
        <taxon>Listeriaceae</taxon>
        <taxon>Listeria</taxon>
    </lineage>
</organism>
<comment type="caution">
    <text evidence="2">The sequence shown here is derived from an EMBL/GenBank/DDBJ whole genome shotgun (WGS) entry which is preliminary data.</text>
</comment>
<evidence type="ECO:0000313" key="23">
    <source>
        <dbReference type="Proteomes" id="UP000547643"/>
    </source>
</evidence>
<dbReference type="SUPFAM" id="SSF53597">
    <property type="entry name" value="Dihydrofolate reductase-like"/>
    <property type="match status" value="1"/>
</dbReference>
<evidence type="ECO:0000313" key="2">
    <source>
        <dbReference type="EMBL" id="KGL37892.1"/>
    </source>
</evidence>
<dbReference type="OrthoDB" id="195113at2"/>
<dbReference type="Proteomes" id="UP000543005">
    <property type="component" value="Unassembled WGS sequence"/>
</dbReference>
<dbReference type="InterPro" id="IPR002734">
    <property type="entry name" value="RibDG_C"/>
</dbReference>
<evidence type="ECO:0000313" key="4">
    <source>
        <dbReference type="EMBL" id="MBC1779903.1"/>
    </source>
</evidence>
<evidence type="ECO:0000313" key="13">
    <source>
        <dbReference type="EMBL" id="MBC2309586.1"/>
    </source>
</evidence>
<dbReference type="GO" id="GO:0009231">
    <property type="term" value="P:riboflavin biosynthetic process"/>
    <property type="evidence" value="ECO:0007669"/>
    <property type="project" value="InterPro"/>
</dbReference>
<dbReference type="EMBL" id="JAARXI010000005">
    <property type="protein sequence ID" value="MBC2116959.1"/>
    <property type="molecule type" value="Genomic_DNA"/>
</dbReference>
<evidence type="ECO:0000313" key="15">
    <source>
        <dbReference type="Proteomes" id="UP000029844"/>
    </source>
</evidence>
<dbReference type="Proteomes" id="UP000585696">
    <property type="component" value="Unassembled WGS sequence"/>
</dbReference>
<protein>
    <submittedName>
        <fullName evidence="2">Diacylglycerol kinase</fullName>
    </submittedName>
    <submittedName>
        <fullName evidence="3">Dihydrofolate reductase</fullName>
    </submittedName>
</protein>
<dbReference type="EMBL" id="JAARVG010000002">
    <property type="protein sequence ID" value="MBC1792375.1"/>
    <property type="molecule type" value="Genomic_DNA"/>
</dbReference>
<evidence type="ECO:0000313" key="8">
    <source>
        <dbReference type="EMBL" id="MBC2177615.1"/>
    </source>
</evidence>
<evidence type="ECO:0000313" key="5">
    <source>
        <dbReference type="EMBL" id="MBC1792375.1"/>
    </source>
</evidence>
<evidence type="ECO:0000313" key="25">
    <source>
        <dbReference type="Proteomes" id="UP000553016"/>
    </source>
</evidence>
<dbReference type="EMBL" id="JAARZT010000026">
    <property type="protein sequence ID" value="MBC2294173.1"/>
    <property type="molecule type" value="Genomic_DNA"/>
</dbReference>
<evidence type="ECO:0000313" key="10">
    <source>
        <dbReference type="EMBL" id="MBC2244420.1"/>
    </source>
</evidence>
<reference evidence="16 17" key="2">
    <citation type="submission" date="2020-03" db="EMBL/GenBank/DDBJ databases">
        <title>Soil Listeria distribution.</title>
        <authorList>
            <person name="Liao J."/>
            <person name="Wiedmann M."/>
        </authorList>
    </citation>
    <scope>NUCLEOTIDE SEQUENCE [LARGE SCALE GENOMIC DNA]</scope>
    <source>
        <strain evidence="13 26">FSL L7-0039</strain>
        <strain evidence="12 20">FSL L7-0051</strain>
        <strain evidence="11 27">FSL L7-0054</strain>
        <strain evidence="9 25">FSL L7-0149</strain>
        <strain evidence="10 24">FSL L7-0153</strain>
        <strain evidence="7 16">FSL L7-0245</strain>
        <strain evidence="8 19">FSL L7-0259</strain>
        <strain evidence="6 17">FSL L7-0360</strain>
        <strain evidence="5 18">FSL L7-0978</strain>
        <strain evidence="4 23">FSL L7-1017</strain>
        <strain evidence="3 21">FSL L7-1816</strain>
        <strain evidence="14 22">FSL L7-1850</strain>
    </source>
</reference>
<dbReference type="Proteomes" id="UP000529446">
    <property type="component" value="Unassembled WGS sequence"/>
</dbReference>
<dbReference type="eggNOG" id="COG0262">
    <property type="taxonomic scope" value="Bacteria"/>
</dbReference>
<dbReference type="GO" id="GO:0016301">
    <property type="term" value="F:kinase activity"/>
    <property type="evidence" value="ECO:0007669"/>
    <property type="project" value="UniProtKB-KW"/>
</dbReference>
<dbReference type="Proteomes" id="UP000539064">
    <property type="component" value="Unassembled WGS sequence"/>
</dbReference>
<accession>A0A099VYN8</accession>
<dbReference type="InterPro" id="IPR050765">
    <property type="entry name" value="Riboflavin_Biosynth_HTPR"/>
</dbReference>
<dbReference type="EMBL" id="JAARZA010000005">
    <property type="protein sequence ID" value="MBC2241246.1"/>
    <property type="molecule type" value="Genomic_DNA"/>
</dbReference>
<evidence type="ECO:0000313" key="26">
    <source>
        <dbReference type="Proteomes" id="UP000565628"/>
    </source>
</evidence>
<evidence type="ECO:0000313" key="9">
    <source>
        <dbReference type="EMBL" id="MBC2241246.1"/>
    </source>
</evidence>
<dbReference type="Proteomes" id="UP000565628">
    <property type="component" value="Unassembled WGS sequence"/>
</dbReference>
<dbReference type="Proteomes" id="UP000546244">
    <property type="component" value="Unassembled WGS sequence"/>
</dbReference>
<keyword evidence="2" id="KW-0418">Kinase</keyword>
<evidence type="ECO:0000313" key="11">
    <source>
        <dbReference type="EMBL" id="MBC2284790.1"/>
    </source>
</evidence>
<dbReference type="Proteomes" id="UP000553016">
    <property type="component" value="Unassembled WGS sequence"/>
</dbReference>
<evidence type="ECO:0000313" key="19">
    <source>
        <dbReference type="Proteomes" id="UP000541735"/>
    </source>
</evidence>
<dbReference type="Proteomes" id="UP000541735">
    <property type="component" value="Unassembled WGS sequence"/>
</dbReference>
<dbReference type="EMBL" id="JAARYD010000006">
    <property type="protein sequence ID" value="MBC2177615.1"/>
    <property type="molecule type" value="Genomic_DNA"/>
</dbReference>
<dbReference type="STRING" id="1552123.EP57_15135"/>
<dbReference type="Proteomes" id="UP000029844">
    <property type="component" value="Unassembled WGS sequence"/>
</dbReference>
<dbReference type="EMBL" id="JAARYY010000005">
    <property type="protein sequence ID" value="MBC2244420.1"/>
    <property type="molecule type" value="Genomic_DNA"/>
</dbReference>
<evidence type="ECO:0000313" key="14">
    <source>
        <dbReference type="EMBL" id="MBC2373274.1"/>
    </source>
</evidence>
<evidence type="ECO:0000313" key="27">
    <source>
        <dbReference type="Proteomes" id="UP000585696"/>
    </source>
</evidence>
<dbReference type="EMBL" id="JAAROV010000004">
    <property type="protein sequence ID" value="MBC1317926.1"/>
    <property type="molecule type" value="Genomic_DNA"/>
</dbReference>
<reference evidence="2 15" key="1">
    <citation type="submission" date="2014-05" db="EMBL/GenBank/DDBJ databases">
        <title>Novel Listeriaceae from food processing environments.</title>
        <authorList>
            <person name="den Bakker H.C."/>
        </authorList>
    </citation>
    <scope>NUCLEOTIDE SEQUENCE [LARGE SCALE GENOMIC DNA]</scope>
    <source>
        <strain evidence="2 15">FSL A5-0281</strain>
    </source>
</reference>
<evidence type="ECO:0000313" key="6">
    <source>
        <dbReference type="EMBL" id="MBC2116959.1"/>
    </source>
</evidence>
<evidence type="ECO:0000313" key="16">
    <source>
        <dbReference type="Proteomes" id="UP000519573"/>
    </source>
</evidence>
<evidence type="ECO:0000259" key="1">
    <source>
        <dbReference type="Pfam" id="PF01872"/>
    </source>
</evidence>
<dbReference type="AlphaFoldDB" id="A0A099VYN8"/>
<dbReference type="Proteomes" id="UP000550367">
    <property type="component" value="Unassembled WGS sequence"/>
</dbReference>
<feature type="domain" description="Bacterial bifunctional deaminase-reductase C-terminal" evidence="1">
    <location>
        <begin position="99"/>
        <end position="162"/>
    </location>
</feature>
<dbReference type="EMBL" id="JNFA01000030">
    <property type="protein sequence ID" value="KGL37892.1"/>
    <property type="molecule type" value="Genomic_DNA"/>
</dbReference>
<evidence type="ECO:0000313" key="17">
    <source>
        <dbReference type="Proteomes" id="UP000529446"/>
    </source>
</evidence>
<evidence type="ECO:0000313" key="24">
    <source>
        <dbReference type="Proteomes" id="UP000550367"/>
    </source>
</evidence>
<evidence type="ECO:0000313" key="12">
    <source>
        <dbReference type="EMBL" id="MBC2294173.1"/>
    </source>
</evidence>
<dbReference type="PANTHER" id="PTHR38011">
    <property type="entry name" value="DIHYDROFOLATE REDUCTASE FAMILY PROTEIN (AFU_ORTHOLOGUE AFUA_8G06820)"/>
    <property type="match status" value="1"/>
</dbReference>
<dbReference type="EMBL" id="JAARUV010000005">
    <property type="protein sequence ID" value="MBC1779903.1"/>
    <property type="molecule type" value="Genomic_DNA"/>
</dbReference>
<dbReference type="GeneID" id="58718671"/>
<evidence type="ECO:0000313" key="3">
    <source>
        <dbReference type="EMBL" id="MBC1317926.1"/>
    </source>
</evidence>
<gene>
    <name evidence="2" type="ORF">EP57_15135</name>
    <name evidence="3" type="ORF">HB811_14170</name>
    <name evidence="14" type="ORF">HBP98_14785</name>
    <name evidence="4" type="ORF">HCA46_13740</name>
    <name evidence="5" type="ORF">HCA52_03010</name>
    <name evidence="6" type="ORF">HCB06_10070</name>
    <name evidence="10" type="ORF">HCB25_10115</name>
    <name evidence="7" type="ORF">HCB26_12690</name>
    <name evidence="8" type="ORF">HCB27_13355</name>
    <name evidence="9" type="ORF">HCB35_12280</name>
    <name evidence="11" type="ORF">HCB69_10405</name>
    <name evidence="12" type="ORF">HCC36_13100</name>
    <name evidence="13" type="ORF">HCJ81_01735</name>
</gene>
<evidence type="ECO:0000313" key="22">
    <source>
        <dbReference type="Proteomes" id="UP000546244"/>
    </source>
</evidence>
<dbReference type="GO" id="GO:0008703">
    <property type="term" value="F:5-amino-6-(5-phosphoribosylamino)uracil reductase activity"/>
    <property type="evidence" value="ECO:0007669"/>
    <property type="project" value="InterPro"/>
</dbReference>
<name>A0A099VYN8_9LIST</name>
<evidence type="ECO:0000313" key="7">
    <source>
        <dbReference type="EMBL" id="MBC2167430.1"/>
    </source>
</evidence>
<dbReference type="EMBL" id="JAARYH010000005">
    <property type="protein sequence ID" value="MBC2167430.1"/>
    <property type="molecule type" value="Genomic_DNA"/>
</dbReference>
<dbReference type="InterPro" id="IPR024072">
    <property type="entry name" value="DHFR-like_dom_sf"/>
</dbReference>
<evidence type="ECO:0000313" key="21">
    <source>
        <dbReference type="Proteomes" id="UP000543379"/>
    </source>
</evidence>
<proteinExistence type="predicted"/>
<dbReference type="RefSeq" id="WP_036087938.1">
    <property type="nucleotide sequence ID" value="NZ_CBCSHQ010000003.1"/>
</dbReference>
<sequence>MTEKRIDLFIAMSLDGYIADQIGSVGWLEEIEGEGDNGYTTFLDEIDTVVMGHTTYKQLFTLTDTFPYSKKHVYVFSNEKAGTKDEYAAFVNGSVENWLETTEGKSIWLVGGAQLVKKFLEESFIDRFIITVAPIILGDGIPLFEKGTREQLYLEEVTQYGQFTQMTYRKKE</sequence>
<keyword evidence="2" id="KW-0808">Transferase</keyword>
<dbReference type="Proteomes" id="UP000547643">
    <property type="component" value="Unassembled WGS sequence"/>
</dbReference>
<dbReference type="Pfam" id="PF01872">
    <property type="entry name" value="RibD_C"/>
    <property type="match status" value="1"/>
</dbReference>
<keyword evidence="15" id="KW-1185">Reference proteome</keyword>
<dbReference type="EMBL" id="JAARZS010000025">
    <property type="protein sequence ID" value="MBC2284790.1"/>
    <property type="molecule type" value="Genomic_DNA"/>
</dbReference>
<dbReference type="PANTHER" id="PTHR38011:SF11">
    <property type="entry name" value="2,5-DIAMINO-6-RIBOSYLAMINO-4(3H)-PYRIMIDINONE 5'-PHOSPHATE REDUCTASE"/>
    <property type="match status" value="1"/>
</dbReference>